<dbReference type="Proteomes" id="UP000034680">
    <property type="component" value="Unassembled WGS sequence"/>
</dbReference>
<protein>
    <submittedName>
        <fullName evidence="2">Uncharacterized protein</fullName>
    </submittedName>
</protein>
<dbReference type="OrthoDB" id="8188991at2759"/>
<reference evidence="2 3" key="1">
    <citation type="submission" date="2015-05" db="EMBL/GenBank/DDBJ databases">
        <title>Distinctive expansion of gene families associated with plant cell wall degradation and secondary metabolism in the genomes of grapevine trunk pathogens.</title>
        <authorList>
            <person name="Lawrence D.P."/>
            <person name="Travadon R."/>
            <person name="Rolshausen P.E."/>
            <person name="Baumgartner K."/>
        </authorList>
    </citation>
    <scope>NUCLEOTIDE SEQUENCE [LARGE SCALE GENOMIC DNA]</scope>
    <source>
        <strain evidence="2">DA912</strain>
    </source>
</reference>
<evidence type="ECO:0000313" key="2">
    <source>
        <dbReference type="EMBL" id="KKY33554.1"/>
    </source>
</evidence>
<organism evidence="2 3">
    <name type="scientific">Diaporthe ampelina</name>
    <dbReference type="NCBI Taxonomy" id="1214573"/>
    <lineage>
        <taxon>Eukaryota</taxon>
        <taxon>Fungi</taxon>
        <taxon>Dikarya</taxon>
        <taxon>Ascomycota</taxon>
        <taxon>Pezizomycotina</taxon>
        <taxon>Sordariomycetes</taxon>
        <taxon>Sordariomycetidae</taxon>
        <taxon>Diaporthales</taxon>
        <taxon>Diaporthaceae</taxon>
        <taxon>Diaporthe</taxon>
    </lineage>
</organism>
<feature type="compositionally biased region" description="Basic residues" evidence="1">
    <location>
        <begin position="1"/>
        <end position="11"/>
    </location>
</feature>
<sequence>MAKATSKKHNNRANPLAKKDVKEAQSSKDTKNSHLYTDDNPETTLKGTGFKDVETANKTIDLVSKRSLTYQRQTINTMFNRAKHHPKKTDDIKAAQAVFETWLKETYPKAKSEQREFKPVLGKKTMETVLPLLKQAKGVDTSFADMYVELEPRKRLANTLVDESQPGEADWDKARTTALSELVPEGNDDISEDKLWMEDGKPSTYHLSLIAWAWTPVTEYKLLKAVRD</sequence>
<accession>A0A0G2FHG5</accession>
<reference evidence="2 3" key="2">
    <citation type="submission" date="2015-05" db="EMBL/GenBank/DDBJ databases">
        <authorList>
            <person name="Morales-Cruz A."/>
            <person name="Amrine K.C."/>
            <person name="Cantu D."/>
        </authorList>
    </citation>
    <scope>NUCLEOTIDE SEQUENCE [LARGE SCALE GENOMIC DNA]</scope>
    <source>
        <strain evidence="2">DA912</strain>
    </source>
</reference>
<evidence type="ECO:0000313" key="3">
    <source>
        <dbReference type="Proteomes" id="UP000034680"/>
    </source>
</evidence>
<dbReference type="AlphaFoldDB" id="A0A0G2FHG5"/>
<feature type="region of interest" description="Disordered" evidence="1">
    <location>
        <begin position="1"/>
        <end position="50"/>
    </location>
</feature>
<keyword evidence="3" id="KW-1185">Reference proteome</keyword>
<name>A0A0G2FHG5_9PEZI</name>
<gene>
    <name evidence="2" type="ORF">UCDDA912_g06455</name>
</gene>
<feature type="compositionally biased region" description="Basic and acidic residues" evidence="1">
    <location>
        <begin position="17"/>
        <end position="32"/>
    </location>
</feature>
<evidence type="ECO:0000256" key="1">
    <source>
        <dbReference type="SAM" id="MobiDB-lite"/>
    </source>
</evidence>
<dbReference type="EMBL" id="LCUC01000238">
    <property type="protein sequence ID" value="KKY33554.1"/>
    <property type="molecule type" value="Genomic_DNA"/>
</dbReference>
<proteinExistence type="predicted"/>
<comment type="caution">
    <text evidence="2">The sequence shown here is derived from an EMBL/GenBank/DDBJ whole genome shotgun (WGS) entry which is preliminary data.</text>
</comment>